<evidence type="ECO:0000256" key="3">
    <source>
        <dbReference type="ARBA" id="ARBA00014604"/>
    </source>
</evidence>
<accession>A0A8D0DUG1</accession>
<evidence type="ECO:0000313" key="10">
    <source>
        <dbReference type="Ensembl" id="ENSSMRP00000021848.1"/>
    </source>
</evidence>
<feature type="transmembrane region" description="Helical" evidence="9">
    <location>
        <begin position="107"/>
        <end position="124"/>
    </location>
</feature>
<dbReference type="AlphaFoldDB" id="A0A8D0DUG1"/>
<feature type="transmembrane region" description="Helical" evidence="9">
    <location>
        <begin position="130"/>
        <end position="155"/>
    </location>
</feature>
<keyword evidence="11" id="KW-1185">Reference proteome</keyword>
<evidence type="ECO:0000256" key="7">
    <source>
        <dbReference type="ARBA" id="ARBA00023128"/>
    </source>
</evidence>
<dbReference type="InterPro" id="IPR045325">
    <property type="entry name" value="TMEM70/TMEM186/TMEM223"/>
</dbReference>
<dbReference type="GeneTree" id="ENSGT00390000000087"/>
<keyword evidence="7" id="KW-0496">Mitochondrion</keyword>
<evidence type="ECO:0000256" key="8">
    <source>
        <dbReference type="ARBA" id="ARBA00023136"/>
    </source>
</evidence>
<keyword evidence="5" id="KW-0999">Mitochondrion inner membrane</keyword>
<reference evidence="10" key="2">
    <citation type="submission" date="2025-09" db="UniProtKB">
        <authorList>
            <consortium name="Ensembl"/>
        </authorList>
    </citation>
    <scope>IDENTIFICATION</scope>
</reference>
<reference evidence="10" key="1">
    <citation type="submission" date="2025-08" db="UniProtKB">
        <authorList>
            <consortium name="Ensembl"/>
        </authorList>
    </citation>
    <scope>IDENTIFICATION</scope>
</reference>
<keyword evidence="4 9" id="KW-0812">Transmembrane</keyword>
<dbReference type="PANTHER" id="PTHR13603:SF1">
    <property type="entry name" value="TRANSMEMBRANE PROTEIN 186"/>
    <property type="match status" value="1"/>
</dbReference>
<evidence type="ECO:0000256" key="9">
    <source>
        <dbReference type="SAM" id="Phobius"/>
    </source>
</evidence>
<comment type="similarity">
    <text evidence="2">Belongs to the TMEM186 family.</text>
</comment>
<dbReference type="Pfam" id="PF06979">
    <property type="entry name" value="TMEM70"/>
    <property type="match status" value="1"/>
</dbReference>
<proteinExistence type="inferred from homology"/>
<keyword evidence="8 9" id="KW-0472">Membrane</keyword>
<name>A0A8D0DUG1_SALMN</name>
<evidence type="ECO:0000256" key="5">
    <source>
        <dbReference type="ARBA" id="ARBA00022792"/>
    </source>
</evidence>
<evidence type="ECO:0000256" key="2">
    <source>
        <dbReference type="ARBA" id="ARBA00007020"/>
    </source>
</evidence>
<organism evidence="10 11">
    <name type="scientific">Salvator merianae</name>
    <name type="common">Argentine black and white tegu</name>
    <name type="synonym">Tupinambis merianae</name>
    <dbReference type="NCBI Taxonomy" id="96440"/>
    <lineage>
        <taxon>Eukaryota</taxon>
        <taxon>Metazoa</taxon>
        <taxon>Chordata</taxon>
        <taxon>Craniata</taxon>
        <taxon>Vertebrata</taxon>
        <taxon>Euteleostomi</taxon>
        <taxon>Lepidosauria</taxon>
        <taxon>Squamata</taxon>
        <taxon>Bifurcata</taxon>
        <taxon>Unidentata</taxon>
        <taxon>Episquamata</taxon>
        <taxon>Laterata</taxon>
        <taxon>Teiioidea</taxon>
        <taxon>Teiidae</taxon>
        <taxon>Salvator</taxon>
    </lineage>
</organism>
<evidence type="ECO:0000256" key="4">
    <source>
        <dbReference type="ARBA" id="ARBA00022692"/>
    </source>
</evidence>
<sequence length="241" mass="27945">MFRILRPHARLPFIISCGRSLPKRLSLERCKADLVFSCSFSAASVQLQRFALEAPGIWAGRSRRLGSVASAQRALKQKPDAQSSQEFSLIYKFPGIKYCRAVSRLKLLQTAFSVLILPPVWTLYWQNQVTQAVCLYCTGITCFALFMLYGMSFYLRRIIGLMYLNRDRTLLKVAHLTFWGRRKEIYCPTETVMTLADASEDKNKLLLQFRQYNNEQFLYFTLRFGQIVDREGFTRVFGKVQ</sequence>
<dbReference type="InterPro" id="IPR026571">
    <property type="entry name" value="Tmem186"/>
</dbReference>
<dbReference type="Ensembl" id="ENSSMRT00000025582.1">
    <property type="protein sequence ID" value="ENSSMRP00000021848.1"/>
    <property type="gene ID" value="ENSSMRG00000016994.1"/>
</dbReference>
<dbReference type="OMA" id="MTIGDTG"/>
<evidence type="ECO:0000313" key="11">
    <source>
        <dbReference type="Proteomes" id="UP000694421"/>
    </source>
</evidence>
<protein>
    <recommendedName>
        <fullName evidence="3">Transmembrane protein 186</fullName>
    </recommendedName>
</protein>
<evidence type="ECO:0000256" key="1">
    <source>
        <dbReference type="ARBA" id="ARBA00004448"/>
    </source>
</evidence>
<evidence type="ECO:0000256" key="6">
    <source>
        <dbReference type="ARBA" id="ARBA00022989"/>
    </source>
</evidence>
<dbReference type="Proteomes" id="UP000694421">
    <property type="component" value="Unplaced"/>
</dbReference>
<dbReference type="GO" id="GO:0005743">
    <property type="term" value="C:mitochondrial inner membrane"/>
    <property type="evidence" value="ECO:0007669"/>
    <property type="project" value="UniProtKB-SubCell"/>
</dbReference>
<dbReference type="GO" id="GO:0032981">
    <property type="term" value="P:mitochondrial respiratory chain complex I assembly"/>
    <property type="evidence" value="ECO:0007669"/>
    <property type="project" value="Ensembl"/>
</dbReference>
<keyword evidence="6 9" id="KW-1133">Transmembrane helix</keyword>
<comment type="subcellular location">
    <subcellularLocation>
        <location evidence="1">Mitochondrion inner membrane</location>
        <topology evidence="1">Multi-pass membrane protein</topology>
    </subcellularLocation>
</comment>
<dbReference type="PANTHER" id="PTHR13603">
    <property type="entry name" value="TRANSMEMBRANE PROTEIN 186"/>
    <property type="match status" value="1"/>
</dbReference>